<keyword evidence="1" id="KW-0132">Cell division</keyword>
<sequence>MKKLFKRIKWLDVRMLLVCVIVFAVYSFSNRRNESREIQAIDVLFKGEDYHFVTSEDIRNLVKKNISNSSEISRSIVDLKNLEDELLENELIRNAEVYISLDGVLSVDVWQKKAYARLFSEGKSYYIDEEGGLMPISINFSQRALVVQGRVTKENKVELLDLLKLIDADEFLRMDLTSIVIEEDGTLVMRSRSNDYKILFGTFDEKKRKLNNYKAFVNYSTEVENKLDSYKSINLRFTQQVVCSK</sequence>
<dbReference type="EMBL" id="WMJY01000041">
    <property type="protein sequence ID" value="MTH30807.1"/>
    <property type="molecule type" value="Genomic_DNA"/>
</dbReference>
<accession>A0A7K1GPL8</accession>
<keyword evidence="1" id="KW-0131">Cell cycle</keyword>
<evidence type="ECO:0000313" key="1">
    <source>
        <dbReference type="EMBL" id="MTH30807.1"/>
    </source>
</evidence>
<keyword evidence="2" id="KW-1185">Reference proteome</keyword>
<name>A0A7K1GPL8_9FLAO</name>
<organism evidence="1 2">
    <name type="scientific">Myroides pelagicus</name>
    <dbReference type="NCBI Taxonomy" id="270914"/>
    <lineage>
        <taxon>Bacteria</taxon>
        <taxon>Pseudomonadati</taxon>
        <taxon>Bacteroidota</taxon>
        <taxon>Flavobacteriia</taxon>
        <taxon>Flavobacteriales</taxon>
        <taxon>Flavobacteriaceae</taxon>
        <taxon>Myroides</taxon>
    </lineage>
</organism>
<dbReference type="RefSeq" id="WP_162521629.1">
    <property type="nucleotide sequence ID" value="NZ_JAYMMG010000022.1"/>
</dbReference>
<protein>
    <submittedName>
        <fullName evidence="1">Cell division protein FtsQ</fullName>
    </submittedName>
</protein>
<proteinExistence type="predicted"/>
<comment type="caution">
    <text evidence="1">The sequence shown here is derived from an EMBL/GenBank/DDBJ whole genome shotgun (WGS) entry which is preliminary data.</text>
</comment>
<reference evidence="1 2" key="1">
    <citation type="journal article" date="2006" name="Int. J. Syst. Evol. Microbiol.">
        <title>Myroides pelagicus sp. nov., isolated from seawater in Thailand.</title>
        <authorList>
            <person name="Yoon J."/>
            <person name="Maneerat S."/>
            <person name="Kawai F."/>
            <person name="Yokota A."/>
        </authorList>
    </citation>
    <scope>NUCLEOTIDE SEQUENCE [LARGE SCALE GENOMIC DNA]</scope>
    <source>
        <strain evidence="1 2">SM1T</strain>
    </source>
</reference>
<dbReference type="Proteomes" id="UP000488936">
    <property type="component" value="Unassembled WGS sequence"/>
</dbReference>
<dbReference type="AlphaFoldDB" id="A0A7K1GPL8"/>
<dbReference type="GO" id="GO:0051301">
    <property type="term" value="P:cell division"/>
    <property type="evidence" value="ECO:0007669"/>
    <property type="project" value="UniProtKB-KW"/>
</dbReference>
<gene>
    <name evidence="1" type="ORF">GJV77_13015</name>
</gene>
<evidence type="ECO:0000313" key="2">
    <source>
        <dbReference type="Proteomes" id="UP000488936"/>
    </source>
</evidence>